<dbReference type="OrthoDB" id="9807403at2"/>
<dbReference type="CDD" id="cd01992">
    <property type="entry name" value="TilS_N"/>
    <property type="match status" value="1"/>
</dbReference>
<dbReference type="NCBIfam" id="TIGR02432">
    <property type="entry name" value="lysidine_TilS_N"/>
    <property type="match status" value="1"/>
</dbReference>
<keyword evidence="11" id="KW-1185">Reference proteome</keyword>
<comment type="subcellular location">
    <subcellularLocation>
        <location evidence="1 8">Cytoplasm</location>
    </subcellularLocation>
</comment>
<dbReference type="Pfam" id="PF01171">
    <property type="entry name" value="ATP_bind_3"/>
    <property type="match status" value="1"/>
</dbReference>
<name>A0A330LBR7_9BACT</name>
<reference evidence="11" key="1">
    <citation type="submission" date="2018-04" db="EMBL/GenBank/DDBJ databases">
        <authorList>
            <person name="Lucker S."/>
            <person name="Sakoula D."/>
        </authorList>
    </citation>
    <scope>NUCLEOTIDE SEQUENCE [LARGE SCALE GENOMIC DNA]</scope>
</reference>
<dbReference type="Gene3D" id="3.40.50.620">
    <property type="entry name" value="HUPs"/>
    <property type="match status" value="1"/>
</dbReference>
<dbReference type="GO" id="GO:0006400">
    <property type="term" value="P:tRNA modification"/>
    <property type="evidence" value="ECO:0007669"/>
    <property type="project" value="UniProtKB-UniRule"/>
</dbReference>
<dbReference type="GO" id="GO:0005737">
    <property type="term" value="C:cytoplasm"/>
    <property type="evidence" value="ECO:0007669"/>
    <property type="project" value="UniProtKB-SubCell"/>
</dbReference>
<evidence type="ECO:0000256" key="4">
    <source>
        <dbReference type="ARBA" id="ARBA00022694"/>
    </source>
</evidence>
<dbReference type="InterPro" id="IPR011063">
    <property type="entry name" value="TilS/TtcA_N"/>
</dbReference>
<dbReference type="InParanoid" id="A0A330LBR7"/>
<evidence type="ECO:0000256" key="8">
    <source>
        <dbReference type="HAMAP-Rule" id="MF_01161"/>
    </source>
</evidence>
<dbReference type="InterPro" id="IPR012795">
    <property type="entry name" value="tRNA_Ile_lys_synt_N"/>
</dbReference>
<proteinExistence type="inferred from homology"/>
<dbReference type="EMBL" id="OUNR01000020">
    <property type="protein sequence ID" value="SPP66526.1"/>
    <property type="molecule type" value="Genomic_DNA"/>
</dbReference>
<comment type="domain">
    <text evidence="8">The N-terminal region contains the highly conserved SGGXDS motif, predicted to be a P-loop motif involved in ATP binding.</text>
</comment>
<dbReference type="Proteomes" id="UP000248168">
    <property type="component" value="Unassembled WGS sequence"/>
</dbReference>
<evidence type="ECO:0000259" key="9">
    <source>
        <dbReference type="SMART" id="SM00977"/>
    </source>
</evidence>
<dbReference type="InterPro" id="IPR015262">
    <property type="entry name" value="tRNA_Ile_lys_synt_subst-bd"/>
</dbReference>
<evidence type="ECO:0000256" key="7">
    <source>
        <dbReference type="ARBA" id="ARBA00048539"/>
    </source>
</evidence>
<dbReference type="SUPFAM" id="SSF56037">
    <property type="entry name" value="PheT/TilS domain"/>
    <property type="match status" value="1"/>
</dbReference>
<keyword evidence="5 8" id="KW-0547">Nucleotide-binding</keyword>
<keyword evidence="3 8" id="KW-0436">Ligase</keyword>
<dbReference type="GO" id="GO:0032267">
    <property type="term" value="F:tRNA(Ile)-lysidine synthase activity"/>
    <property type="evidence" value="ECO:0007669"/>
    <property type="project" value="UniProtKB-EC"/>
</dbReference>
<dbReference type="AlphaFoldDB" id="A0A330LBR7"/>
<feature type="domain" description="Lysidine-tRNA(Ile) synthetase C-terminal" evidence="9">
    <location>
        <begin position="407"/>
        <end position="480"/>
    </location>
</feature>
<dbReference type="GO" id="GO:0005524">
    <property type="term" value="F:ATP binding"/>
    <property type="evidence" value="ECO:0007669"/>
    <property type="project" value="UniProtKB-UniRule"/>
</dbReference>
<dbReference type="SUPFAM" id="SSF82829">
    <property type="entry name" value="MesJ substrate recognition domain-like"/>
    <property type="match status" value="1"/>
</dbReference>
<sequence>MMASMAMVEQRVSRRAWPPLLHKVVKTVRAHGLFEPGHHLLVAVSGGPDSVALLTLLHHLVPRWRLQLTAVHFNYGLRGLESDEDQAFVMSLCEALQVPLRCVSLDARTRPQRVSLQAQARDVRYRAMARLAEDVGADRIVVGHTADDQAETIVLWMLRGAGITGLAGMPVQRDEKIIRPLYEVRRRDLLEFLDATGQTYRQDSSNAKPIYARNRIRHQLLPLLSQLAPAAIDALCRMGDLCREDDRYLEDQTASLCASLVQPDGVGGYFIDRLGLQVQPLALQRRLLRDVFRRMHPSRRPPSLATIEAVHRLLSSKRGGERHCPGDVHVQVTPNALLVLPAHALALPQESEGVVKRHLVQIPSVIEWAGTSQRIRVQEGTREAAHQLSVSPGWVMIVDADVLSYPLHIRPWRAGDRFVPSGMKGRSKKLQDYFMDLKIPVSQRRRIPILDSPQGIVGVLGFRQDERFQVSGRTRRCVVIRMDEVSVTEGVH</sequence>
<dbReference type="SMART" id="SM00977">
    <property type="entry name" value="TilS_C"/>
    <property type="match status" value="1"/>
</dbReference>
<dbReference type="SUPFAM" id="SSF52402">
    <property type="entry name" value="Adenine nucleotide alpha hydrolases-like"/>
    <property type="match status" value="1"/>
</dbReference>
<dbReference type="HAMAP" id="MF_01161">
    <property type="entry name" value="tRNA_Ile_lys_synt"/>
    <property type="match status" value="1"/>
</dbReference>
<evidence type="ECO:0000256" key="2">
    <source>
        <dbReference type="ARBA" id="ARBA00022490"/>
    </source>
</evidence>
<feature type="binding site" evidence="8">
    <location>
        <begin position="45"/>
        <end position="50"/>
    </location>
    <ligand>
        <name>ATP</name>
        <dbReference type="ChEBI" id="CHEBI:30616"/>
    </ligand>
</feature>
<keyword evidence="4 8" id="KW-0819">tRNA processing</keyword>
<dbReference type="Pfam" id="PF11734">
    <property type="entry name" value="TilS_C"/>
    <property type="match status" value="1"/>
</dbReference>
<dbReference type="EC" id="6.3.4.19" evidence="8"/>
<evidence type="ECO:0000256" key="1">
    <source>
        <dbReference type="ARBA" id="ARBA00004496"/>
    </source>
</evidence>
<evidence type="ECO:0000313" key="10">
    <source>
        <dbReference type="EMBL" id="SPP66526.1"/>
    </source>
</evidence>
<dbReference type="Gene3D" id="1.20.59.20">
    <property type="match status" value="1"/>
</dbReference>
<dbReference type="NCBIfam" id="TIGR02433">
    <property type="entry name" value="lysidine_TilS_C"/>
    <property type="match status" value="1"/>
</dbReference>
<comment type="similarity">
    <text evidence="8">Belongs to the tRNA(Ile)-lysidine synthase family.</text>
</comment>
<accession>A0A330LBR7</accession>
<evidence type="ECO:0000256" key="3">
    <source>
        <dbReference type="ARBA" id="ARBA00022598"/>
    </source>
</evidence>
<evidence type="ECO:0000256" key="5">
    <source>
        <dbReference type="ARBA" id="ARBA00022741"/>
    </source>
</evidence>
<dbReference type="InterPro" id="IPR012796">
    <property type="entry name" value="Lysidine-tRNA-synth_C"/>
</dbReference>
<evidence type="ECO:0000313" key="11">
    <source>
        <dbReference type="Proteomes" id="UP000248168"/>
    </source>
</evidence>
<keyword evidence="6 8" id="KW-0067">ATP-binding</keyword>
<organism evidence="10 11">
    <name type="scientific">Nitrospira lenta</name>
    <dbReference type="NCBI Taxonomy" id="1436998"/>
    <lineage>
        <taxon>Bacteria</taxon>
        <taxon>Pseudomonadati</taxon>
        <taxon>Nitrospirota</taxon>
        <taxon>Nitrospiria</taxon>
        <taxon>Nitrospirales</taxon>
        <taxon>Nitrospiraceae</taxon>
        <taxon>Nitrospira</taxon>
    </lineage>
</organism>
<dbReference type="PANTHER" id="PTHR43033">
    <property type="entry name" value="TRNA(ILE)-LYSIDINE SYNTHASE-RELATED"/>
    <property type="match status" value="1"/>
</dbReference>
<dbReference type="InterPro" id="IPR014729">
    <property type="entry name" value="Rossmann-like_a/b/a_fold"/>
</dbReference>
<dbReference type="Pfam" id="PF09179">
    <property type="entry name" value="TilS"/>
    <property type="match status" value="1"/>
</dbReference>
<comment type="function">
    <text evidence="8">Ligates lysine onto the cytidine present at position 34 of the AUA codon-specific tRNA(Ile) that contains the anticodon CAU, in an ATP-dependent manner. Cytidine is converted to lysidine, thus changing the amino acid specificity of the tRNA from methionine to isoleucine.</text>
</comment>
<gene>
    <name evidence="8 10" type="primary">tilS</name>
    <name evidence="10" type="ORF">NITLEN_70116</name>
</gene>
<keyword evidence="2 8" id="KW-0963">Cytoplasm</keyword>
<dbReference type="InterPro" id="IPR012094">
    <property type="entry name" value="tRNA_Ile_lys_synt"/>
</dbReference>
<evidence type="ECO:0000256" key="6">
    <source>
        <dbReference type="ARBA" id="ARBA00022840"/>
    </source>
</evidence>
<dbReference type="PANTHER" id="PTHR43033:SF1">
    <property type="entry name" value="TRNA(ILE)-LYSIDINE SYNTHASE-RELATED"/>
    <property type="match status" value="1"/>
</dbReference>
<protein>
    <recommendedName>
        <fullName evidence="8">tRNA(Ile)-lysidine synthase</fullName>
        <ecNumber evidence="8">6.3.4.19</ecNumber>
    </recommendedName>
    <alternativeName>
        <fullName evidence="8">tRNA(Ile)-2-lysyl-cytidine synthase</fullName>
    </alternativeName>
    <alternativeName>
        <fullName evidence="8">tRNA(Ile)-lysidine synthetase</fullName>
    </alternativeName>
</protein>
<comment type="catalytic activity">
    <reaction evidence="7 8">
        <text>cytidine(34) in tRNA(Ile2) + L-lysine + ATP = lysidine(34) in tRNA(Ile2) + AMP + diphosphate + H(+)</text>
        <dbReference type="Rhea" id="RHEA:43744"/>
        <dbReference type="Rhea" id="RHEA-COMP:10625"/>
        <dbReference type="Rhea" id="RHEA-COMP:10670"/>
        <dbReference type="ChEBI" id="CHEBI:15378"/>
        <dbReference type="ChEBI" id="CHEBI:30616"/>
        <dbReference type="ChEBI" id="CHEBI:32551"/>
        <dbReference type="ChEBI" id="CHEBI:33019"/>
        <dbReference type="ChEBI" id="CHEBI:82748"/>
        <dbReference type="ChEBI" id="CHEBI:83665"/>
        <dbReference type="ChEBI" id="CHEBI:456215"/>
        <dbReference type="EC" id="6.3.4.19"/>
    </reaction>
</comment>